<name>A0A0R3RNA0_9BILA</name>
<dbReference type="Pfam" id="PF09282">
    <property type="entry name" value="Mago-bind"/>
    <property type="match status" value="1"/>
</dbReference>
<dbReference type="AlphaFoldDB" id="A0A0R3RNA0"/>
<evidence type="ECO:0000313" key="6">
    <source>
        <dbReference type="Proteomes" id="UP000050640"/>
    </source>
</evidence>
<evidence type="ECO:0000313" key="7">
    <source>
        <dbReference type="WBParaSite" id="EEL_0000296001-mRNA-1"/>
    </source>
</evidence>
<organism evidence="6 7">
    <name type="scientific">Elaeophora elaphi</name>
    <dbReference type="NCBI Taxonomy" id="1147741"/>
    <lineage>
        <taxon>Eukaryota</taxon>
        <taxon>Metazoa</taxon>
        <taxon>Ecdysozoa</taxon>
        <taxon>Nematoda</taxon>
        <taxon>Chromadorea</taxon>
        <taxon>Rhabditida</taxon>
        <taxon>Spirurina</taxon>
        <taxon>Spiruromorpha</taxon>
        <taxon>Filarioidea</taxon>
        <taxon>Onchocercidae</taxon>
        <taxon>Elaeophora</taxon>
    </lineage>
</organism>
<dbReference type="InterPro" id="IPR015362">
    <property type="entry name" value="WIBG_mago-bd"/>
</dbReference>
<feature type="coiled-coil region" evidence="3">
    <location>
        <begin position="101"/>
        <end position="131"/>
    </location>
</feature>
<evidence type="ECO:0000256" key="4">
    <source>
        <dbReference type="SAM" id="MobiDB-lite"/>
    </source>
</evidence>
<feature type="region of interest" description="Disordered" evidence="4">
    <location>
        <begin position="38"/>
        <end position="80"/>
    </location>
</feature>
<dbReference type="GO" id="GO:1903259">
    <property type="term" value="P:exon-exon junction complex disassembly"/>
    <property type="evidence" value="ECO:0007669"/>
    <property type="project" value="InterPro"/>
</dbReference>
<comment type="similarity">
    <text evidence="1">Belongs to the pym family.</text>
</comment>
<dbReference type="PANTHER" id="PTHR22959:SF0">
    <property type="entry name" value="PARTNER OF Y14 AND MAGO"/>
    <property type="match status" value="1"/>
</dbReference>
<dbReference type="SUPFAM" id="SSF101931">
    <property type="entry name" value="Pym (Within the bgcn gene intron protein, WIBG), N-terminal domain"/>
    <property type="match status" value="1"/>
</dbReference>
<keyword evidence="6" id="KW-1185">Reference proteome</keyword>
<dbReference type="Proteomes" id="UP000050640">
    <property type="component" value="Unplaced"/>
</dbReference>
<feature type="domain" description="WIBG Mago-binding" evidence="5">
    <location>
        <begin position="17"/>
        <end position="43"/>
    </location>
</feature>
<dbReference type="PANTHER" id="PTHR22959">
    <property type="entry name" value="PYM PROTEIN"/>
    <property type="match status" value="1"/>
</dbReference>
<dbReference type="GO" id="GO:0003723">
    <property type="term" value="F:RNA binding"/>
    <property type="evidence" value="ECO:0007669"/>
    <property type="project" value="TreeGrafter"/>
</dbReference>
<dbReference type="SMART" id="SM01273">
    <property type="entry name" value="Mago-bind"/>
    <property type="match status" value="1"/>
</dbReference>
<dbReference type="InterPro" id="IPR039333">
    <property type="entry name" value="PYM1"/>
</dbReference>
<dbReference type="InterPro" id="IPR036348">
    <property type="entry name" value="WIBG_N_sf"/>
</dbReference>
<dbReference type="GO" id="GO:0035145">
    <property type="term" value="C:exon-exon junction complex"/>
    <property type="evidence" value="ECO:0007669"/>
    <property type="project" value="TreeGrafter"/>
</dbReference>
<evidence type="ECO:0000256" key="3">
    <source>
        <dbReference type="SAM" id="Coils"/>
    </source>
</evidence>
<evidence type="ECO:0000256" key="2">
    <source>
        <dbReference type="ARBA" id="ARBA00018898"/>
    </source>
</evidence>
<dbReference type="WBParaSite" id="EEL_0000296001-mRNA-1">
    <property type="protein sequence ID" value="EEL_0000296001-mRNA-1"/>
    <property type="gene ID" value="EEL_0000296001"/>
</dbReference>
<accession>A0A0R3RNA0</accession>
<sequence length="161" mass="18477">MSSTGFIGDVRIKTKTGETYVAASQRADGTWRKARRVKDGYIPQEEQPRYESRGQQMSKKATYPVGWSPTEAVKSRKKTKEQELKKPIAAVLKPNAPITPRECIEKKINNLNRKLRDIEVLQQKIRSGELENPEKTQIEKIARKETIEKEIDLLTAEIEKL</sequence>
<evidence type="ECO:0000256" key="1">
    <source>
        <dbReference type="ARBA" id="ARBA00009394"/>
    </source>
</evidence>
<evidence type="ECO:0000259" key="5">
    <source>
        <dbReference type="SMART" id="SM01273"/>
    </source>
</evidence>
<dbReference type="GO" id="GO:0005737">
    <property type="term" value="C:cytoplasm"/>
    <property type="evidence" value="ECO:0007669"/>
    <property type="project" value="TreeGrafter"/>
</dbReference>
<reference evidence="7" key="1">
    <citation type="submission" date="2017-02" db="UniProtKB">
        <authorList>
            <consortium name="WormBaseParasite"/>
        </authorList>
    </citation>
    <scope>IDENTIFICATION</scope>
</reference>
<keyword evidence="3" id="KW-0175">Coiled coil</keyword>
<dbReference type="STRING" id="1147741.A0A0R3RNA0"/>
<protein>
    <recommendedName>
        <fullName evidence="2">Partner of Y14 and mago</fullName>
    </recommendedName>
</protein>
<proteinExistence type="inferred from homology"/>